<evidence type="ECO:0000313" key="8">
    <source>
        <dbReference type="EMBL" id="PPK63941.1"/>
    </source>
</evidence>
<evidence type="ECO:0000256" key="5">
    <source>
        <dbReference type="ARBA" id="ARBA00022857"/>
    </source>
</evidence>
<dbReference type="PANTHER" id="PTHR43872">
    <property type="entry name" value="MONOOXYGENASE, PUTATIVE (AFU_ORTHOLOGUE AFUA_8G02570)-RELATED"/>
    <property type="match status" value="1"/>
</dbReference>
<keyword evidence="3" id="KW-0285">Flavoprotein</keyword>
<dbReference type="FunFam" id="3.50.50.60:FF:000228">
    <property type="entry name" value="FAD-containing monooxygenase EthA"/>
    <property type="match status" value="1"/>
</dbReference>
<dbReference type="InterPro" id="IPR051820">
    <property type="entry name" value="FAD-binding_MO"/>
</dbReference>
<proteinExistence type="inferred from homology"/>
<evidence type="ECO:0000256" key="6">
    <source>
        <dbReference type="ARBA" id="ARBA00023002"/>
    </source>
</evidence>
<comment type="cofactor">
    <cofactor evidence="1">
        <name>FAD</name>
        <dbReference type="ChEBI" id="CHEBI:57692"/>
    </cofactor>
</comment>
<evidence type="ECO:0000313" key="9">
    <source>
        <dbReference type="Proteomes" id="UP000239203"/>
    </source>
</evidence>
<sequence length="480" mass="53019">MPHEHVDVLVIGAGLSGVAAACHLRTRVPDASVAVLEARSAIGGTWDLFRYPGVRSDSDMYTLGYSFRPWPGASAIADGTSIREYIVDTAREYGVDRLVRFDHRVTAAEWNSATGRWTVTAAHGSETVRMTCGFLFSCAGFFGYEHGHTPEFAGRDRFGGTVAHPQRWPEDLDWTGKRVAVIGSGATAVTLVPALAERAAHVVMVQRSPSYVVSLSSRDPVAGLLRRVLPGRVAHPVLRWKNALFALSFFTLARRRPALVRKLIRWGARRQLPADYPVDTHFRPDYDPWTQRVCFAADGDLFRVLRTGRAEVVTDRVESFTERGLALASGGHVDADIVVTATGLHVVPFGGVAITVDGVEVDYSDTVTYKGMLLGGVPNLAVAMGYTNASWTLKIDLVAQYVCRLIIHMRERGLSRVTPRPPEGQATEPFVDFTSTYVRRTVHLMPRQGEAPPWRLYQNYPRDVALLRHGRIEDPDLVFG</sequence>
<accession>A0A2S6GFI6</accession>
<dbReference type="Pfam" id="PF13450">
    <property type="entry name" value="NAD_binding_8"/>
    <property type="match status" value="1"/>
</dbReference>
<keyword evidence="9" id="KW-1185">Reference proteome</keyword>
<keyword evidence="4" id="KW-0274">FAD</keyword>
<comment type="similarity">
    <text evidence="2">Belongs to the FAD-binding monooxygenase family.</text>
</comment>
<dbReference type="SUPFAM" id="SSF51905">
    <property type="entry name" value="FAD/NAD(P)-binding domain"/>
    <property type="match status" value="1"/>
</dbReference>
<dbReference type="RefSeq" id="WP_104482333.1">
    <property type="nucleotide sequence ID" value="NZ_CP154825.1"/>
</dbReference>
<gene>
    <name evidence="8" type="ORF">CLV40_12361</name>
</gene>
<dbReference type="InterPro" id="IPR036188">
    <property type="entry name" value="FAD/NAD-bd_sf"/>
</dbReference>
<evidence type="ECO:0000256" key="4">
    <source>
        <dbReference type="ARBA" id="ARBA00022827"/>
    </source>
</evidence>
<evidence type="ECO:0000256" key="7">
    <source>
        <dbReference type="ARBA" id="ARBA00023033"/>
    </source>
</evidence>
<reference evidence="8 9" key="1">
    <citation type="submission" date="2018-02" db="EMBL/GenBank/DDBJ databases">
        <title>Genomic Encyclopedia of Archaeal and Bacterial Type Strains, Phase II (KMG-II): from individual species to whole genera.</title>
        <authorList>
            <person name="Goeker M."/>
        </authorList>
    </citation>
    <scope>NUCLEOTIDE SEQUENCE [LARGE SCALE GENOMIC DNA]</scope>
    <source>
        <strain evidence="8 9">YU 961-1</strain>
    </source>
</reference>
<dbReference type="Gene3D" id="3.50.50.60">
    <property type="entry name" value="FAD/NAD(P)-binding domain"/>
    <property type="match status" value="3"/>
</dbReference>
<dbReference type="InterPro" id="IPR020946">
    <property type="entry name" value="Flavin_mOase-like"/>
</dbReference>
<protein>
    <submittedName>
        <fullName evidence="8">Cation diffusion facilitator CzcD-associated flavoprotein CzcO</fullName>
    </submittedName>
</protein>
<organism evidence="8 9">
    <name type="scientific">Actinokineospora auranticolor</name>
    <dbReference type="NCBI Taxonomy" id="155976"/>
    <lineage>
        <taxon>Bacteria</taxon>
        <taxon>Bacillati</taxon>
        <taxon>Actinomycetota</taxon>
        <taxon>Actinomycetes</taxon>
        <taxon>Pseudonocardiales</taxon>
        <taxon>Pseudonocardiaceae</taxon>
        <taxon>Actinokineospora</taxon>
    </lineage>
</organism>
<dbReference type="EMBL" id="PTIX01000023">
    <property type="protein sequence ID" value="PPK63941.1"/>
    <property type="molecule type" value="Genomic_DNA"/>
</dbReference>
<dbReference type="Pfam" id="PF00743">
    <property type="entry name" value="FMO-like"/>
    <property type="match status" value="1"/>
</dbReference>
<dbReference type="PANTHER" id="PTHR43872:SF1">
    <property type="entry name" value="MONOOXYGENASE, PUTATIVE (AFU_ORTHOLOGUE AFUA_8G02570)-RELATED"/>
    <property type="match status" value="1"/>
</dbReference>
<keyword evidence="5" id="KW-0521">NADP</keyword>
<comment type="caution">
    <text evidence="8">The sequence shown here is derived from an EMBL/GenBank/DDBJ whole genome shotgun (WGS) entry which is preliminary data.</text>
</comment>
<evidence type="ECO:0000256" key="3">
    <source>
        <dbReference type="ARBA" id="ARBA00022630"/>
    </source>
</evidence>
<dbReference type="GO" id="GO:0050660">
    <property type="term" value="F:flavin adenine dinucleotide binding"/>
    <property type="evidence" value="ECO:0007669"/>
    <property type="project" value="InterPro"/>
</dbReference>
<keyword evidence="7" id="KW-0503">Monooxygenase</keyword>
<dbReference type="AlphaFoldDB" id="A0A2S6GFI6"/>
<evidence type="ECO:0000256" key="1">
    <source>
        <dbReference type="ARBA" id="ARBA00001974"/>
    </source>
</evidence>
<name>A0A2S6GFI6_9PSEU</name>
<dbReference type="GO" id="GO:0050661">
    <property type="term" value="F:NADP binding"/>
    <property type="evidence" value="ECO:0007669"/>
    <property type="project" value="InterPro"/>
</dbReference>
<evidence type="ECO:0000256" key="2">
    <source>
        <dbReference type="ARBA" id="ARBA00010139"/>
    </source>
</evidence>
<keyword evidence="6" id="KW-0560">Oxidoreductase</keyword>
<dbReference type="OrthoDB" id="5168853at2"/>
<dbReference type="GO" id="GO:0004499">
    <property type="term" value="F:N,N-dimethylaniline monooxygenase activity"/>
    <property type="evidence" value="ECO:0007669"/>
    <property type="project" value="InterPro"/>
</dbReference>
<dbReference type="Proteomes" id="UP000239203">
    <property type="component" value="Unassembled WGS sequence"/>
</dbReference>